<comment type="caution">
    <text evidence="2">The sequence shown here is derived from an EMBL/GenBank/DDBJ whole genome shotgun (WGS) entry which is preliminary data.</text>
</comment>
<organism evidence="2 3">
    <name type="scientific">Paenibacillus barcinonensis</name>
    <dbReference type="NCBI Taxonomy" id="198119"/>
    <lineage>
        <taxon>Bacteria</taxon>
        <taxon>Bacillati</taxon>
        <taxon>Bacillota</taxon>
        <taxon>Bacilli</taxon>
        <taxon>Bacillales</taxon>
        <taxon>Paenibacillaceae</taxon>
        <taxon>Paenibacillus</taxon>
    </lineage>
</organism>
<evidence type="ECO:0000313" key="2">
    <source>
        <dbReference type="EMBL" id="PYE47554.1"/>
    </source>
</evidence>
<dbReference type="AlphaFoldDB" id="A0A2V4WJ45"/>
<accession>A0A2V4WJ45</accession>
<keyword evidence="1" id="KW-0812">Transmembrane</keyword>
<gene>
    <name evidence="2" type="ORF">DFQ00_1121</name>
</gene>
<evidence type="ECO:0000313" key="3">
    <source>
        <dbReference type="Proteomes" id="UP000247790"/>
    </source>
</evidence>
<dbReference type="Proteomes" id="UP000247790">
    <property type="component" value="Unassembled WGS sequence"/>
</dbReference>
<proteinExistence type="predicted"/>
<evidence type="ECO:0000256" key="1">
    <source>
        <dbReference type="SAM" id="Phobius"/>
    </source>
</evidence>
<keyword evidence="1" id="KW-0472">Membrane</keyword>
<name>A0A2V4WJ45_PAEBA</name>
<protein>
    <submittedName>
        <fullName evidence="2">Uncharacterized protein</fullName>
    </submittedName>
</protein>
<feature type="transmembrane region" description="Helical" evidence="1">
    <location>
        <begin position="20"/>
        <end position="42"/>
    </location>
</feature>
<keyword evidence="1" id="KW-1133">Transmembrane helix</keyword>
<sequence length="48" mass="5692">MIFGGGFYFFEKRIWLALNSTLLMCCFFVVSWPAINVIQFFLKISTKY</sequence>
<dbReference type="EMBL" id="QJSW01000012">
    <property type="protein sequence ID" value="PYE47554.1"/>
    <property type="molecule type" value="Genomic_DNA"/>
</dbReference>
<reference evidence="2 3" key="1">
    <citation type="submission" date="2018-06" db="EMBL/GenBank/DDBJ databases">
        <title>Genomic Encyclopedia of Type Strains, Phase III (KMG-III): the genomes of soil and plant-associated and newly described type strains.</title>
        <authorList>
            <person name="Whitman W."/>
        </authorList>
    </citation>
    <scope>NUCLEOTIDE SEQUENCE [LARGE SCALE GENOMIC DNA]</scope>
    <source>
        <strain evidence="2 3">CECT 7022</strain>
    </source>
</reference>